<evidence type="ECO:0000256" key="4">
    <source>
        <dbReference type="ARBA" id="ARBA00022525"/>
    </source>
</evidence>
<comment type="subcellular location">
    <subcellularLocation>
        <location evidence="1">Secreted</location>
    </subcellularLocation>
</comment>
<feature type="signal peptide" evidence="8">
    <location>
        <begin position="1"/>
        <end position="19"/>
    </location>
</feature>
<reference evidence="11" key="2">
    <citation type="submission" date="2025-05" db="UniProtKB">
        <authorList>
            <consortium name="Ensembl"/>
        </authorList>
    </citation>
    <scope>IDENTIFICATION</scope>
</reference>
<dbReference type="AlphaFoldDB" id="A0A147B507"/>
<keyword evidence="12" id="KW-1185">Reference proteome</keyword>
<dbReference type="Ensembl" id="ENSFHET00000033260.1">
    <property type="protein sequence ID" value="ENSFHEP00000031375.1"/>
    <property type="gene ID" value="ENSFHEG00000017215.1"/>
</dbReference>
<sequence>MEFQTGLIVFFCLMGLTWAQPVKYIDCGSTSGKVIGVDVSRCSSEPCQLHKGESYSVKVTFISDVNSKESTAVVHGVVGGIPLPFSIPVTDGCESGIQCPIVKGQTYTYEASLPVKSLYPSINCVAEWELRDDDNEDLFCVKFPVQIVN</sequence>
<dbReference type="CDD" id="cd00916">
    <property type="entry name" value="Npc2_like"/>
    <property type="match status" value="1"/>
</dbReference>
<dbReference type="Gene3D" id="2.60.40.770">
    <property type="match status" value="1"/>
</dbReference>
<dbReference type="EMBL" id="GCES01000457">
    <property type="protein sequence ID" value="JAR85866.1"/>
    <property type="molecule type" value="Transcribed_RNA"/>
</dbReference>
<dbReference type="InterPro" id="IPR014756">
    <property type="entry name" value="Ig_E-set"/>
</dbReference>
<dbReference type="GO" id="GO:0007399">
    <property type="term" value="P:nervous system development"/>
    <property type="evidence" value="ECO:0007669"/>
    <property type="project" value="UniProtKB-ARBA"/>
</dbReference>
<proteinExistence type="inferred from homology"/>
<evidence type="ECO:0000256" key="2">
    <source>
        <dbReference type="ARBA" id="ARBA00006370"/>
    </source>
</evidence>
<keyword evidence="6" id="KW-1015">Disulfide bond</keyword>
<name>A0A147B507_FUNHE</name>
<evidence type="ECO:0000256" key="1">
    <source>
        <dbReference type="ARBA" id="ARBA00004613"/>
    </source>
</evidence>
<evidence type="ECO:0000256" key="7">
    <source>
        <dbReference type="ARBA" id="ARBA00032516"/>
    </source>
</evidence>
<dbReference type="Proteomes" id="UP000265000">
    <property type="component" value="Unplaced"/>
</dbReference>
<dbReference type="GO" id="GO:0033344">
    <property type="term" value="P:cholesterol efflux"/>
    <property type="evidence" value="ECO:0007669"/>
    <property type="project" value="TreeGrafter"/>
</dbReference>
<reference evidence="10" key="1">
    <citation type="submission" date="2015-01" db="EMBL/GenBank/DDBJ databases">
        <title>EvidentialGene: Evidence-directed Construction of Complete mRNA Transcriptomes without Genomes.</title>
        <authorList>
            <person name="Gilbert D.G."/>
        </authorList>
    </citation>
    <scope>NUCLEOTIDE SEQUENCE</scope>
</reference>
<keyword evidence="5 8" id="KW-0732">Signal</keyword>
<evidence type="ECO:0000313" key="12">
    <source>
        <dbReference type="Proteomes" id="UP000265000"/>
    </source>
</evidence>
<evidence type="ECO:0000256" key="8">
    <source>
        <dbReference type="SAM" id="SignalP"/>
    </source>
</evidence>
<evidence type="ECO:0000313" key="11">
    <source>
        <dbReference type="Ensembl" id="ENSFHEP00000015585.1"/>
    </source>
</evidence>
<dbReference type="STRING" id="8078.ENSFHEP00000031375"/>
<evidence type="ECO:0000256" key="5">
    <source>
        <dbReference type="ARBA" id="ARBA00022729"/>
    </source>
</evidence>
<organism evidence="10">
    <name type="scientific">Fundulus heteroclitus</name>
    <name type="common">Killifish</name>
    <name type="synonym">Mummichog</name>
    <dbReference type="NCBI Taxonomy" id="8078"/>
    <lineage>
        <taxon>Eukaryota</taxon>
        <taxon>Metazoa</taxon>
        <taxon>Chordata</taxon>
        <taxon>Craniata</taxon>
        <taxon>Vertebrata</taxon>
        <taxon>Euteleostomi</taxon>
        <taxon>Actinopterygii</taxon>
        <taxon>Neopterygii</taxon>
        <taxon>Teleostei</taxon>
        <taxon>Neoteleostei</taxon>
        <taxon>Acanthomorphata</taxon>
        <taxon>Ovalentaria</taxon>
        <taxon>Atherinomorphae</taxon>
        <taxon>Cyprinodontiformes</taxon>
        <taxon>Fundulidae</taxon>
        <taxon>Fundulus</taxon>
    </lineage>
</organism>
<feature type="chain" id="PRO_5044549216" description="NPC intracellular cholesterol transporter 2" evidence="8">
    <location>
        <begin position="20"/>
        <end position="149"/>
    </location>
</feature>
<feature type="domain" description="MD-2-related lipid-recognition" evidence="9">
    <location>
        <begin position="24"/>
        <end position="145"/>
    </location>
</feature>
<dbReference type="InterPro" id="IPR003172">
    <property type="entry name" value="ML_dom"/>
</dbReference>
<dbReference type="InterPro" id="IPR033916">
    <property type="entry name" value="ML_Npc2-like"/>
</dbReference>
<dbReference type="GeneTree" id="ENSGT00390000006223"/>
<dbReference type="FunFam" id="2.60.40.770:FF:000001">
    <property type="entry name" value="NPC intracellular cholesterol transporter 2"/>
    <property type="match status" value="1"/>
</dbReference>
<dbReference type="InterPro" id="IPR039670">
    <property type="entry name" value="NPC2-like"/>
</dbReference>
<dbReference type="PANTHER" id="PTHR11306">
    <property type="entry name" value="NIEMANN PICK TYPE C2 PROTEIN NPC2-RELATED"/>
    <property type="match status" value="1"/>
</dbReference>
<dbReference type="GO" id="GO:0005576">
    <property type="term" value="C:extracellular region"/>
    <property type="evidence" value="ECO:0007669"/>
    <property type="project" value="UniProtKB-SubCell"/>
</dbReference>
<dbReference type="SMART" id="SM00737">
    <property type="entry name" value="ML"/>
    <property type="match status" value="1"/>
</dbReference>
<dbReference type="Ensembl" id="ENSFHET00000023742.1">
    <property type="protein sequence ID" value="ENSFHEP00000015585.1"/>
    <property type="gene ID" value="ENSFHEG00000017215.1"/>
</dbReference>
<dbReference type="GO" id="GO:0032367">
    <property type="term" value="P:intracellular cholesterol transport"/>
    <property type="evidence" value="ECO:0007669"/>
    <property type="project" value="InterPro"/>
</dbReference>
<dbReference type="Pfam" id="PF02221">
    <property type="entry name" value="E1_DerP2_DerF2"/>
    <property type="match status" value="1"/>
</dbReference>
<comment type="similarity">
    <text evidence="2">Belongs to the NPC2 family.</text>
</comment>
<evidence type="ECO:0000256" key="3">
    <source>
        <dbReference type="ARBA" id="ARBA00021477"/>
    </source>
</evidence>
<evidence type="ECO:0000259" key="9">
    <source>
        <dbReference type="SMART" id="SM00737"/>
    </source>
</evidence>
<dbReference type="GO" id="GO:0015485">
    <property type="term" value="F:cholesterol binding"/>
    <property type="evidence" value="ECO:0007669"/>
    <property type="project" value="TreeGrafter"/>
</dbReference>
<protein>
    <recommendedName>
        <fullName evidence="3">NPC intracellular cholesterol transporter 2</fullName>
    </recommendedName>
    <alternativeName>
        <fullName evidence="7">Epididymal secretory protein E1</fullName>
    </alternativeName>
</protein>
<evidence type="ECO:0000313" key="10">
    <source>
        <dbReference type="EMBL" id="JAR85866.1"/>
    </source>
</evidence>
<evidence type="ECO:0000256" key="6">
    <source>
        <dbReference type="ARBA" id="ARBA00023157"/>
    </source>
</evidence>
<dbReference type="PANTHER" id="PTHR11306:SF68">
    <property type="entry name" value="NPC INTRACELLULAR CHOLESTEROL TRANSPORTER 2"/>
    <property type="match status" value="1"/>
</dbReference>
<keyword evidence="4" id="KW-0964">Secreted</keyword>
<dbReference type="SUPFAM" id="SSF81296">
    <property type="entry name" value="E set domains"/>
    <property type="match status" value="1"/>
</dbReference>
<accession>A0A147B507</accession>